<evidence type="ECO:0000313" key="1">
    <source>
        <dbReference type="EMBL" id="KAK7447782.1"/>
    </source>
</evidence>
<comment type="caution">
    <text evidence="1">The sequence shown here is derived from an EMBL/GenBank/DDBJ whole genome shotgun (WGS) entry which is preliminary data.</text>
</comment>
<accession>A0ABR1J1U2</accession>
<dbReference type="Proteomes" id="UP001498398">
    <property type="component" value="Unassembled WGS sequence"/>
</dbReference>
<organism evidence="1 2">
    <name type="scientific">Marasmiellus scandens</name>
    <dbReference type="NCBI Taxonomy" id="2682957"/>
    <lineage>
        <taxon>Eukaryota</taxon>
        <taxon>Fungi</taxon>
        <taxon>Dikarya</taxon>
        <taxon>Basidiomycota</taxon>
        <taxon>Agaricomycotina</taxon>
        <taxon>Agaricomycetes</taxon>
        <taxon>Agaricomycetidae</taxon>
        <taxon>Agaricales</taxon>
        <taxon>Marasmiineae</taxon>
        <taxon>Omphalotaceae</taxon>
        <taxon>Marasmiellus</taxon>
    </lineage>
</organism>
<gene>
    <name evidence="1" type="ORF">VKT23_014040</name>
</gene>
<proteinExistence type="predicted"/>
<dbReference type="EMBL" id="JBANRG010000040">
    <property type="protein sequence ID" value="KAK7447782.1"/>
    <property type="molecule type" value="Genomic_DNA"/>
</dbReference>
<evidence type="ECO:0000313" key="2">
    <source>
        <dbReference type="Proteomes" id="UP001498398"/>
    </source>
</evidence>
<keyword evidence="2" id="KW-1185">Reference proteome</keyword>
<sequence>MSEAHRQETIDDLMHDSNFKKLIGGDSALLVNWKRAVEAEEETRLCLEQMRARLDQFLYQKWEKEGMEAQVTRNPEALKIYEGERVAEKAFSRVRADLSERELKEKSLAGGAVGFLNEGLAVEHAQKALRQFVKSKGGQPNDLARWEISEKRQVLQVKTAKFQDLAYSRMQTEQEKPEPSPLTLTPTDDEWWTSNYCQKEQPESMLLAMPSSFNARDRDAVGWVNLGRIEFTLREAILQDILKELRLLLGEKLMRYRGLQNDHNKSQSTITRAWHGLNSLQDRIYAIRDEYRRQVVALKSLQCTGTEAQKQKTWLDIADGDLSMKTDWEYPGRLGQSKDKMAWFWLDGGIPANVELAQSPIMTECELS</sequence>
<reference evidence="1 2" key="1">
    <citation type="submission" date="2024-01" db="EMBL/GenBank/DDBJ databases">
        <title>A draft genome for the cacao thread blight pathogen Marasmiellus scandens.</title>
        <authorList>
            <person name="Baruah I.K."/>
            <person name="Leung J."/>
            <person name="Bukari Y."/>
            <person name="Amoako-Attah I."/>
            <person name="Meinhardt L.W."/>
            <person name="Bailey B.A."/>
            <person name="Cohen S.P."/>
        </authorList>
    </citation>
    <scope>NUCLEOTIDE SEQUENCE [LARGE SCALE GENOMIC DNA]</scope>
    <source>
        <strain evidence="1 2">GH-19</strain>
    </source>
</reference>
<protein>
    <submittedName>
        <fullName evidence="1">Uncharacterized protein</fullName>
    </submittedName>
</protein>
<name>A0ABR1J1U2_9AGAR</name>